<gene>
    <name evidence="9" type="ORF">BLNAU_4477</name>
</gene>
<evidence type="ECO:0000313" key="9">
    <source>
        <dbReference type="EMBL" id="KAK2960579.1"/>
    </source>
</evidence>
<keyword evidence="4" id="KW-0443">Lipid metabolism</keyword>
<keyword evidence="6" id="KW-0012">Acyltransferase</keyword>
<evidence type="ECO:0000256" key="3">
    <source>
        <dbReference type="ARBA" id="ARBA00022989"/>
    </source>
</evidence>
<evidence type="ECO:0000256" key="2">
    <source>
        <dbReference type="ARBA" id="ARBA00022692"/>
    </source>
</evidence>
<dbReference type="PANTHER" id="PTHR23063">
    <property type="entry name" value="PHOSPHOLIPID ACYLTRANSFERASE"/>
    <property type="match status" value="1"/>
</dbReference>
<keyword evidence="1" id="KW-0808">Transferase</keyword>
<proteinExistence type="predicted"/>
<reference evidence="9 10" key="1">
    <citation type="journal article" date="2022" name="bioRxiv">
        <title>Genomics of Preaxostyla Flagellates Illuminates Evolutionary Transitions and the Path Towards Mitochondrial Loss.</title>
        <authorList>
            <person name="Novak L.V.F."/>
            <person name="Treitli S.C."/>
            <person name="Pyrih J."/>
            <person name="Halakuc P."/>
            <person name="Pipaliya S.V."/>
            <person name="Vacek V."/>
            <person name="Brzon O."/>
            <person name="Soukal P."/>
            <person name="Eme L."/>
            <person name="Dacks J.B."/>
            <person name="Karnkowska A."/>
            <person name="Elias M."/>
            <person name="Hampl V."/>
        </authorList>
    </citation>
    <scope>NUCLEOTIDE SEQUENCE [LARGE SCALE GENOMIC DNA]</scope>
    <source>
        <strain evidence="9">NAU3</strain>
        <tissue evidence="9">Gut</tissue>
    </source>
</reference>
<dbReference type="PANTHER" id="PTHR23063:SF52">
    <property type="entry name" value="LYSOPHOSPHATIDYLCHOLINE ACYLTRANSFERASE"/>
    <property type="match status" value="1"/>
</dbReference>
<evidence type="ECO:0000256" key="4">
    <source>
        <dbReference type="ARBA" id="ARBA00023098"/>
    </source>
</evidence>
<evidence type="ECO:0000256" key="7">
    <source>
        <dbReference type="SAM" id="MobiDB-lite"/>
    </source>
</evidence>
<organism evidence="9 10">
    <name type="scientific">Blattamonas nauphoetae</name>
    <dbReference type="NCBI Taxonomy" id="2049346"/>
    <lineage>
        <taxon>Eukaryota</taxon>
        <taxon>Metamonada</taxon>
        <taxon>Preaxostyla</taxon>
        <taxon>Oxymonadida</taxon>
        <taxon>Blattamonas</taxon>
    </lineage>
</organism>
<keyword evidence="5 8" id="KW-0472">Membrane</keyword>
<accession>A0ABQ9YA48</accession>
<feature type="transmembrane region" description="Helical" evidence="8">
    <location>
        <begin position="65"/>
        <end position="81"/>
    </location>
</feature>
<evidence type="ECO:0000256" key="8">
    <source>
        <dbReference type="SAM" id="Phobius"/>
    </source>
</evidence>
<evidence type="ECO:0000256" key="1">
    <source>
        <dbReference type="ARBA" id="ARBA00022679"/>
    </source>
</evidence>
<sequence length="332" mass="37815">MSNIDKSVESSSDYEYSSYPSLSSSDEISSVIYDDPNDDPDFNHPGEPPLIQLFNKSRIVPNQSIKSYILLALWAPFGLIIGSLRFVLLFIIAMPLLMIFSIFNAEPLYWKTVMRAVGFKPRLTGNIPLAKPEEASILVCNHVTDIDAIAFFGIVPTTGLIELTTRFLRPLVDWAKELGWKVIVVIRETDPAKRHLTRENLLRVMDSEEGKKRQLFIHGEGATTNGHVGLLRYNKFVFTLNKPVQPLALRVYPHIPINIDCPSRNMFPSLFAFCFCPHVTYEFEPLPVQKRKHSESAEDFAFRCQKMTADALGLCCTTYSYKHKNKLKRVVR</sequence>
<dbReference type="SUPFAM" id="SSF69593">
    <property type="entry name" value="Glycerol-3-phosphate (1)-acyltransferase"/>
    <property type="match status" value="1"/>
</dbReference>
<name>A0ABQ9YA48_9EUKA</name>
<keyword evidence="3 8" id="KW-1133">Transmembrane helix</keyword>
<comment type="caution">
    <text evidence="9">The sequence shown here is derived from an EMBL/GenBank/DDBJ whole genome shotgun (WGS) entry which is preliminary data.</text>
</comment>
<evidence type="ECO:0000256" key="6">
    <source>
        <dbReference type="ARBA" id="ARBA00023315"/>
    </source>
</evidence>
<protein>
    <submittedName>
        <fullName evidence="9">Ancient ubiquitous protein 1</fullName>
    </submittedName>
</protein>
<feature type="compositionally biased region" description="Low complexity" evidence="7">
    <location>
        <begin position="9"/>
        <end position="31"/>
    </location>
</feature>
<dbReference type="Proteomes" id="UP001281761">
    <property type="component" value="Unassembled WGS sequence"/>
</dbReference>
<dbReference type="EMBL" id="JARBJD010000022">
    <property type="protein sequence ID" value="KAK2960579.1"/>
    <property type="molecule type" value="Genomic_DNA"/>
</dbReference>
<keyword evidence="2 8" id="KW-0812">Transmembrane</keyword>
<evidence type="ECO:0000256" key="5">
    <source>
        <dbReference type="ARBA" id="ARBA00023136"/>
    </source>
</evidence>
<feature type="region of interest" description="Disordered" evidence="7">
    <location>
        <begin position="1"/>
        <end position="31"/>
    </location>
</feature>
<evidence type="ECO:0000313" key="10">
    <source>
        <dbReference type="Proteomes" id="UP001281761"/>
    </source>
</evidence>
<keyword evidence="10" id="KW-1185">Reference proteome</keyword>